<protein>
    <submittedName>
        <fullName evidence="1">Uncharacterized protein</fullName>
    </submittedName>
</protein>
<evidence type="ECO:0000313" key="1">
    <source>
        <dbReference type="EMBL" id="MCH8617480.1"/>
    </source>
</evidence>
<dbReference type="EMBL" id="JAKZHW010000002">
    <property type="protein sequence ID" value="MCH8617480.1"/>
    <property type="molecule type" value="Genomic_DNA"/>
</dbReference>
<organism evidence="1 2">
    <name type="scientific">Sphingomonas telluris</name>
    <dbReference type="NCBI Taxonomy" id="2907998"/>
    <lineage>
        <taxon>Bacteria</taxon>
        <taxon>Pseudomonadati</taxon>
        <taxon>Pseudomonadota</taxon>
        <taxon>Alphaproteobacteria</taxon>
        <taxon>Sphingomonadales</taxon>
        <taxon>Sphingomonadaceae</taxon>
        <taxon>Sphingomonas</taxon>
    </lineage>
</organism>
<comment type="caution">
    <text evidence="1">The sequence shown here is derived from an EMBL/GenBank/DDBJ whole genome shotgun (WGS) entry which is preliminary data.</text>
</comment>
<keyword evidence="2" id="KW-1185">Reference proteome</keyword>
<dbReference type="Proteomes" id="UP001203058">
    <property type="component" value="Unassembled WGS sequence"/>
</dbReference>
<evidence type="ECO:0000313" key="2">
    <source>
        <dbReference type="Proteomes" id="UP001203058"/>
    </source>
</evidence>
<proteinExistence type="predicted"/>
<sequence>MTANRTNISTSADGTDIFTVGASDSPFTNLGKLSTAGAFSSPIHAGSNGVVVINKGDLLTTGEGSVGIIAYDSANFFVNNVTIKNYATIITQAFGDNLSFADGIDAYGNANKVTNYGTINVADPAASAIYSVGAGSTIVNYGALNGSGNGIYIDVDDGTETGNTVINYGSIHTTFDDDVTPMSHGIWVHSENNVIRNYGFIQADGYNGFGISMEAAGNHAENYGTILVTGEIARGVLLVGERDSFDNYGLVRATGEGGLGVRFSSQNPLGSDGGVFTNYGKVEGAARSVSGVDSDDHVVNRGALVGDVSLGAGSDSFVAGKNSSLDGILRMGDGDDLIVFEKGGGKLTIADFTAGASTDDVIDLSGLGCHSLADVLSHASQSGADVVLKFGAKDQIVLQDVTLASLAADDFSFASFTFDHAMAAISVLHVDYMFG</sequence>
<gene>
    <name evidence="1" type="ORF">LZ016_15385</name>
</gene>
<name>A0ABS9VR93_9SPHN</name>
<dbReference type="RefSeq" id="WP_241448352.1">
    <property type="nucleotide sequence ID" value="NZ_JAKZHW010000002.1"/>
</dbReference>
<accession>A0ABS9VR93</accession>
<reference evidence="1 2" key="1">
    <citation type="submission" date="2022-03" db="EMBL/GenBank/DDBJ databases">
        <authorList>
            <person name="Jo J.-H."/>
            <person name="Im W.-T."/>
        </authorList>
    </citation>
    <scope>NUCLEOTIDE SEQUENCE [LARGE SCALE GENOMIC DNA]</scope>
    <source>
        <strain evidence="1 2">SM33</strain>
    </source>
</reference>